<dbReference type="SUPFAM" id="SSF46565">
    <property type="entry name" value="Chaperone J-domain"/>
    <property type="match status" value="1"/>
</dbReference>
<dbReference type="EMBL" id="KZ155838">
    <property type="protein sequence ID" value="OUS42939.1"/>
    <property type="molecule type" value="Genomic_DNA"/>
</dbReference>
<evidence type="ECO:0000256" key="4">
    <source>
        <dbReference type="SAM" id="Coils"/>
    </source>
</evidence>
<keyword evidence="1" id="KW-0677">Repeat</keyword>
<dbReference type="InterPro" id="IPR011990">
    <property type="entry name" value="TPR-like_helical_dom_sf"/>
</dbReference>
<dbReference type="InterPro" id="IPR019734">
    <property type="entry name" value="TPR_rpt"/>
</dbReference>
<dbReference type="Pfam" id="PF00226">
    <property type="entry name" value="DnaJ"/>
    <property type="match status" value="1"/>
</dbReference>
<name>A0A1Y5I056_OSTTA</name>
<reference evidence="7" key="1">
    <citation type="submission" date="2017-04" db="EMBL/GenBank/DDBJ databases">
        <title>Population genomics of picophytoplankton unveils novel chromosome hypervariability.</title>
        <authorList>
            <consortium name="DOE Joint Genome Institute"/>
            <person name="Blanc-Mathieu R."/>
            <person name="Krasovec M."/>
            <person name="Hebrard M."/>
            <person name="Yau S."/>
            <person name="Desgranges E."/>
            <person name="Martin J."/>
            <person name="Schackwitz W."/>
            <person name="Kuo A."/>
            <person name="Salin G."/>
            <person name="Donnadieu C."/>
            <person name="Desdevises Y."/>
            <person name="Sanchez-Ferandin S."/>
            <person name="Moreau H."/>
            <person name="Rivals E."/>
            <person name="Grigoriev I.V."/>
            <person name="Grimsley N."/>
            <person name="Eyre-Walker A."/>
            <person name="Piganeau G."/>
        </authorList>
    </citation>
    <scope>NUCLEOTIDE SEQUENCE [LARGE SCALE GENOMIC DNA]</scope>
    <source>
        <strain evidence="7">RCC 1115</strain>
    </source>
</reference>
<dbReference type="CDD" id="cd06257">
    <property type="entry name" value="DnaJ"/>
    <property type="match status" value="1"/>
</dbReference>
<feature type="region of interest" description="Disordered" evidence="5">
    <location>
        <begin position="199"/>
        <end position="241"/>
    </location>
</feature>
<evidence type="ECO:0000259" key="6">
    <source>
        <dbReference type="PROSITE" id="PS50076"/>
    </source>
</evidence>
<feature type="domain" description="J" evidence="6">
    <location>
        <begin position="664"/>
        <end position="726"/>
    </location>
</feature>
<dbReference type="eggNOG" id="KOG0548">
    <property type="taxonomic scope" value="Eukaryota"/>
</dbReference>
<protein>
    <submittedName>
        <fullName evidence="7">Putative stress-inducible protein</fullName>
    </submittedName>
</protein>
<dbReference type="GO" id="GO:0051879">
    <property type="term" value="F:Hsp90 protein binding"/>
    <property type="evidence" value="ECO:0007669"/>
    <property type="project" value="TreeGrafter"/>
</dbReference>
<dbReference type="InterPro" id="IPR036869">
    <property type="entry name" value="J_dom_sf"/>
</dbReference>
<feature type="coiled-coil region" evidence="4">
    <location>
        <begin position="255"/>
        <end position="282"/>
    </location>
</feature>
<dbReference type="PROSITE" id="PS50076">
    <property type="entry name" value="DNAJ_2"/>
    <property type="match status" value="1"/>
</dbReference>
<sequence>MRTTGRPRAEAHLEIGVETKRDLFGRVRGRCGGCGTCAGYVKDTRAYEMRVEDAANGRAHPHCDLTLTNCSRCGCASTEHEVDECADWRERGNDAYEREAYEEAVCYYSRAIAASPGDVKSFSNRSACFLKMAKYSQALSDAERAVTLDGNFAKARTRVGAAAAALGRHDLAKRSFELALKLDPNSQAARDGLVRLERDVSRPQKRTTTRSPLNVGRGTDTSSTVTPAVEPARVPHDGTSRVETVARHTHAHELIGEAKSLLSRLERVLNDMRIEVDAFEKHCAMKEAAERIDVSAQTEEESIHDETLEREIFDVGPQSPANKTFAVPPRSDGDESEHDMDEVSTQMARLLRAASVEDDKGEDEAQVADVLKFFEEFERVASGETEKEDVDLWAERWEAEQFQRRSIEKIVLETAQKRQSSEPKVSRPPGLKLDSLTHLFTVEEIRGKMGDIDDSGTARGPCKSCDKSCSAFVKLSSWKRSPLPNHDSNDEGYANVYHSLVLGVDGARCARCGCEASMHCTEKEFRKRERVDRMDQHRKQSHESDRKRRVMLASEIVQRALDQDETICETTNDAVLGAERLGCKSCQECPGFKLIFPESKANDPETMCYCSMCGCSAADHQVCERWTQEQQESRNRFERRAQADQARRAAAAAAYSRSNRSRNEHRTTLGVSPNASMSELAKAYRKAALRWHPDKHAHKSESERRAATKMFIRVAEAFKRLRDEDS</sequence>
<dbReference type="PANTHER" id="PTHR22904">
    <property type="entry name" value="TPR REPEAT CONTAINING PROTEIN"/>
    <property type="match status" value="1"/>
</dbReference>
<dbReference type="Gene3D" id="1.10.287.110">
    <property type="entry name" value="DnaJ domain"/>
    <property type="match status" value="1"/>
</dbReference>
<dbReference type="SMART" id="SM00028">
    <property type="entry name" value="TPR"/>
    <property type="match status" value="3"/>
</dbReference>
<feature type="region of interest" description="Disordered" evidence="5">
    <location>
        <begin position="316"/>
        <end position="338"/>
    </location>
</feature>
<gene>
    <name evidence="7" type="ORF">BE221DRAFT_142557</name>
</gene>
<proteinExistence type="predicted"/>
<dbReference type="Gene3D" id="1.25.40.10">
    <property type="entry name" value="Tetratricopeptide repeat domain"/>
    <property type="match status" value="1"/>
</dbReference>
<organism evidence="7">
    <name type="scientific">Ostreococcus tauri</name>
    <name type="common">Marine green alga</name>
    <dbReference type="NCBI Taxonomy" id="70448"/>
    <lineage>
        <taxon>Eukaryota</taxon>
        <taxon>Viridiplantae</taxon>
        <taxon>Chlorophyta</taxon>
        <taxon>Mamiellophyceae</taxon>
        <taxon>Mamiellales</taxon>
        <taxon>Bathycoccaceae</taxon>
        <taxon>Ostreococcus</taxon>
    </lineage>
</organism>
<dbReference type="PANTHER" id="PTHR22904:SF523">
    <property type="entry name" value="STRESS-INDUCED-PHOSPHOPROTEIN 1"/>
    <property type="match status" value="1"/>
</dbReference>
<keyword evidence="2 3" id="KW-0802">TPR repeat</keyword>
<dbReference type="PROSITE" id="PS50005">
    <property type="entry name" value="TPR"/>
    <property type="match status" value="1"/>
</dbReference>
<dbReference type="Proteomes" id="UP000195557">
    <property type="component" value="Unassembled WGS sequence"/>
</dbReference>
<evidence type="ECO:0000256" key="1">
    <source>
        <dbReference type="ARBA" id="ARBA00022737"/>
    </source>
</evidence>
<evidence type="ECO:0000313" key="7">
    <source>
        <dbReference type="EMBL" id="OUS42939.1"/>
    </source>
</evidence>
<evidence type="ECO:0000256" key="3">
    <source>
        <dbReference type="PROSITE-ProRule" id="PRU00339"/>
    </source>
</evidence>
<evidence type="ECO:0000256" key="2">
    <source>
        <dbReference type="ARBA" id="ARBA00022803"/>
    </source>
</evidence>
<accession>A0A1Y5I056</accession>
<dbReference type="SUPFAM" id="SSF48452">
    <property type="entry name" value="TPR-like"/>
    <property type="match status" value="1"/>
</dbReference>
<feature type="region of interest" description="Disordered" evidence="5">
    <location>
        <begin position="650"/>
        <end position="670"/>
    </location>
</feature>
<keyword evidence="4" id="KW-0175">Coiled coil</keyword>
<evidence type="ECO:0000256" key="5">
    <source>
        <dbReference type="SAM" id="MobiDB-lite"/>
    </source>
</evidence>
<dbReference type="InterPro" id="IPR001623">
    <property type="entry name" value="DnaJ_domain"/>
</dbReference>
<dbReference type="AlphaFoldDB" id="A0A1Y5I056"/>
<feature type="repeat" description="TPR" evidence="3">
    <location>
        <begin position="153"/>
        <end position="186"/>
    </location>
</feature>
<dbReference type="PRINTS" id="PR00625">
    <property type="entry name" value="JDOMAIN"/>
</dbReference>
<dbReference type="SMART" id="SM00271">
    <property type="entry name" value="DnaJ"/>
    <property type="match status" value="1"/>
</dbReference>